<evidence type="ECO:0000313" key="3">
    <source>
        <dbReference type="Proteomes" id="UP001303160"/>
    </source>
</evidence>
<comment type="caution">
    <text evidence="2">The sequence shown here is derived from an EMBL/GenBank/DDBJ whole genome shotgun (WGS) entry which is preliminary data.</text>
</comment>
<dbReference type="AlphaFoldDB" id="A0AAN6XV01"/>
<proteinExistence type="predicted"/>
<evidence type="ECO:0000256" key="1">
    <source>
        <dbReference type="SAM" id="Phobius"/>
    </source>
</evidence>
<sequence>MARGSTNGYFSTKTRARKSLSAGVFSPLPEANLPNYPPLIPLPAGTTATTAAAPAATTAATTTATAATDMNQGLVRKKPASEAACATCSGPVTRADDAPNQHNQPVLEKMPKTRCRRLGPQPVEDNPPATTLHSNHTMNSDPGNPDLATLAQMIAQPVAEWMHGQLQGVQHHIELKMAAFLEEYKYMVDKSEELEKRWREQKEQEDWWEKKEEERRAVYKELTSLRGKRMISEIILMALVIVLGLFVG</sequence>
<feature type="transmembrane region" description="Helical" evidence="1">
    <location>
        <begin position="230"/>
        <end position="247"/>
    </location>
</feature>
<dbReference type="EMBL" id="MU863878">
    <property type="protein sequence ID" value="KAK4205067.1"/>
    <property type="molecule type" value="Genomic_DNA"/>
</dbReference>
<keyword evidence="1" id="KW-0812">Transmembrane</keyword>
<gene>
    <name evidence="2" type="ORF">QBC40DRAFT_249456</name>
</gene>
<reference evidence="2" key="1">
    <citation type="journal article" date="2023" name="Mol. Phylogenet. Evol.">
        <title>Genome-scale phylogeny and comparative genomics of the fungal order Sordariales.</title>
        <authorList>
            <person name="Hensen N."/>
            <person name="Bonometti L."/>
            <person name="Westerberg I."/>
            <person name="Brannstrom I.O."/>
            <person name="Guillou S."/>
            <person name="Cros-Aarteil S."/>
            <person name="Calhoun S."/>
            <person name="Haridas S."/>
            <person name="Kuo A."/>
            <person name="Mondo S."/>
            <person name="Pangilinan J."/>
            <person name="Riley R."/>
            <person name="LaButti K."/>
            <person name="Andreopoulos B."/>
            <person name="Lipzen A."/>
            <person name="Chen C."/>
            <person name="Yan M."/>
            <person name="Daum C."/>
            <person name="Ng V."/>
            <person name="Clum A."/>
            <person name="Steindorff A."/>
            <person name="Ohm R.A."/>
            <person name="Martin F."/>
            <person name="Silar P."/>
            <person name="Natvig D.O."/>
            <person name="Lalanne C."/>
            <person name="Gautier V."/>
            <person name="Ament-Velasquez S.L."/>
            <person name="Kruys A."/>
            <person name="Hutchinson M.I."/>
            <person name="Powell A.J."/>
            <person name="Barry K."/>
            <person name="Miller A.N."/>
            <person name="Grigoriev I.V."/>
            <person name="Debuchy R."/>
            <person name="Gladieux P."/>
            <person name="Hiltunen Thoren M."/>
            <person name="Johannesson H."/>
        </authorList>
    </citation>
    <scope>NUCLEOTIDE SEQUENCE</scope>
    <source>
        <strain evidence="2">CBS 315.58</strain>
    </source>
</reference>
<keyword evidence="1" id="KW-0472">Membrane</keyword>
<reference evidence="2" key="2">
    <citation type="submission" date="2023-05" db="EMBL/GenBank/DDBJ databases">
        <authorList>
            <consortium name="Lawrence Berkeley National Laboratory"/>
            <person name="Steindorff A."/>
            <person name="Hensen N."/>
            <person name="Bonometti L."/>
            <person name="Westerberg I."/>
            <person name="Brannstrom I.O."/>
            <person name="Guillou S."/>
            <person name="Cros-Aarteil S."/>
            <person name="Calhoun S."/>
            <person name="Haridas S."/>
            <person name="Kuo A."/>
            <person name="Mondo S."/>
            <person name="Pangilinan J."/>
            <person name="Riley R."/>
            <person name="Labutti K."/>
            <person name="Andreopoulos B."/>
            <person name="Lipzen A."/>
            <person name="Chen C."/>
            <person name="Yanf M."/>
            <person name="Daum C."/>
            <person name="Ng V."/>
            <person name="Clum A."/>
            <person name="Ohm R."/>
            <person name="Martin F."/>
            <person name="Silar P."/>
            <person name="Natvig D."/>
            <person name="Lalanne C."/>
            <person name="Gautier V."/>
            <person name="Ament-Velasquez S.L."/>
            <person name="Kruys A."/>
            <person name="Hutchinson M.I."/>
            <person name="Powell A.J."/>
            <person name="Barry K."/>
            <person name="Miller A.N."/>
            <person name="Grigoriev I.V."/>
            <person name="Debuchy R."/>
            <person name="Gladieux P."/>
            <person name="Thoren M.H."/>
            <person name="Johannesson H."/>
        </authorList>
    </citation>
    <scope>NUCLEOTIDE SEQUENCE</scope>
    <source>
        <strain evidence="2">CBS 315.58</strain>
    </source>
</reference>
<keyword evidence="3" id="KW-1185">Reference proteome</keyword>
<accession>A0AAN6XV01</accession>
<protein>
    <submittedName>
        <fullName evidence="2">Uncharacterized protein</fullName>
    </submittedName>
</protein>
<keyword evidence="1" id="KW-1133">Transmembrane helix</keyword>
<evidence type="ECO:0000313" key="2">
    <source>
        <dbReference type="EMBL" id="KAK4205067.1"/>
    </source>
</evidence>
<dbReference type="Proteomes" id="UP001303160">
    <property type="component" value="Unassembled WGS sequence"/>
</dbReference>
<name>A0AAN6XV01_9PEZI</name>
<organism evidence="2 3">
    <name type="scientific">Triangularia verruculosa</name>
    <dbReference type="NCBI Taxonomy" id="2587418"/>
    <lineage>
        <taxon>Eukaryota</taxon>
        <taxon>Fungi</taxon>
        <taxon>Dikarya</taxon>
        <taxon>Ascomycota</taxon>
        <taxon>Pezizomycotina</taxon>
        <taxon>Sordariomycetes</taxon>
        <taxon>Sordariomycetidae</taxon>
        <taxon>Sordariales</taxon>
        <taxon>Podosporaceae</taxon>
        <taxon>Triangularia</taxon>
    </lineage>
</organism>